<dbReference type="Pfam" id="PF19705">
    <property type="entry name" value="DUF6202"/>
    <property type="match status" value="1"/>
</dbReference>
<dbReference type="RefSeq" id="WP_165298460.1">
    <property type="nucleotide sequence ID" value="NZ_JAAKZZ010000076.1"/>
</dbReference>
<reference evidence="1 2" key="1">
    <citation type="submission" date="2020-02" db="EMBL/GenBank/DDBJ databases">
        <title>Whole-genome analyses of novel actinobacteria.</title>
        <authorList>
            <person name="Sahin N."/>
            <person name="Tatar D."/>
        </authorList>
    </citation>
    <scope>NUCLEOTIDE SEQUENCE [LARGE SCALE GENOMIC DNA]</scope>
    <source>
        <strain evidence="1 2">SB3404</strain>
    </source>
</reference>
<proteinExistence type="predicted"/>
<keyword evidence="2" id="KW-1185">Reference proteome</keyword>
<evidence type="ECO:0000313" key="1">
    <source>
        <dbReference type="EMBL" id="NGO68760.1"/>
    </source>
</evidence>
<name>A0A6G4WVW0_9ACTN</name>
<dbReference type="AlphaFoldDB" id="A0A6G4WVW0"/>
<dbReference type="InterPro" id="IPR045776">
    <property type="entry name" value="DUF6202"/>
</dbReference>
<sequence>MSITTADSPLEQRVESVILEAQLRRPENRFFAQARLVEDVPHGAALDIALQWREMTKEFMFSTISSIGVMARGFSRADTPQRDTLAVLQTAYRVIGDDLDNYAREFSAVAPSGADGVHYLWWEDSIVIPLATRLGRSPRVSPAALPTAVQGLLKEMHALSDSPLGAAVQLRVVESIALDIAVAFRRIYSKVYVDGAKLYPHTADLAWIDAHIRAETGHAQSVSDSEAGMTGVAVTQEEQAEFLRLTAPYAAHWRRALDSFADTLTAGA</sequence>
<organism evidence="1 2">
    <name type="scientific">Streptomyces boncukensis</name>
    <dbReference type="NCBI Taxonomy" id="2711219"/>
    <lineage>
        <taxon>Bacteria</taxon>
        <taxon>Bacillati</taxon>
        <taxon>Actinomycetota</taxon>
        <taxon>Actinomycetes</taxon>
        <taxon>Kitasatosporales</taxon>
        <taxon>Streptomycetaceae</taxon>
        <taxon>Streptomyces</taxon>
    </lineage>
</organism>
<accession>A0A6G4WVW0</accession>
<comment type="caution">
    <text evidence="1">The sequence shown here is derived from an EMBL/GenBank/DDBJ whole genome shotgun (WGS) entry which is preliminary data.</text>
</comment>
<dbReference type="EMBL" id="JAAKZZ010000076">
    <property type="protein sequence ID" value="NGO68760.1"/>
    <property type="molecule type" value="Genomic_DNA"/>
</dbReference>
<evidence type="ECO:0000313" key="2">
    <source>
        <dbReference type="Proteomes" id="UP000477722"/>
    </source>
</evidence>
<protein>
    <submittedName>
        <fullName evidence="1">Uncharacterized protein</fullName>
    </submittedName>
</protein>
<dbReference type="Proteomes" id="UP000477722">
    <property type="component" value="Unassembled WGS sequence"/>
</dbReference>
<gene>
    <name evidence="1" type="ORF">G5C65_10420</name>
</gene>